<keyword evidence="1" id="KW-0472">Membrane</keyword>
<sequence length="200" mass="23007">MKKLSKIDAGIVIVILSAISYGVAYIFMRGHINYYKLPGMFIDLNVNTITPILLVFFLIFLIVYVLIFSLLKLVPFKKLFRMLPSVTPLEKSIGFIMLLSLSGIVVIKLMDLFSYFGERDASLEKEFMVIKQKEHQEEKLFVGVTFYKDSIIIAPLNLEKESITPKFKAIELKELKDAEMVHFENGLKVEDVRNSKDLME</sequence>
<keyword evidence="1" id="KW-1133">Transmembrane helix</keyword>
<comment type="caution">
    <text evidence="2">The sequence shown here is derived from an EMBL/GenBank/DDBJ whole genome shotgun (WGS) entry which is preliminary data.</text>
</comment>
<dbReference type="Proteomes" id="UP000789326">
    <property type="component" value="Unassembled WGS sequence"/>
</dbReference>
<organism evidence="2 3">
    <name type="scientific">Peribacillus simplex</name>
    <dbReference type="NCBI Taxonomy" id="1478"/>
    <lineage>
        <taxon>Bacteria</taxon>
        <taxon>Bacillati</taxon>
        <taxon>Bacillota</taxon>
        <taxon>Bacilli</taxon>
        <taxon>Bacillales</taxon>
        <taxon>Bacillaceae</taxon>
        <taxon>Peribacillus</taxon>
    </lineage>
</organism>
<keyword evidence="1" id="KW-0812">Transmembrane</keyword>
<evidence type="ECO:0000256" key="1">
    <source>
        <dbReference type="SAM" id="Phobius"/>
    </source>
</evidence>
<dbReference type="EMBL" id="CAKKMG010000157">
    <property type="protein sequence ID" value="CAH0314889.1"/>
    <property type="molecule type" value="Genomic_DNA"/>
</dbReference>
<evidence type="ECO:0000313" key="3">
    <source>
        <dbReference type="Proteomes" id="UP000789326"/>
    </source>
</evidence>
<proteinExistence type="predicted"/>
<gene>
    <name evidence="2" type="ORF">SRABI133_05095</name>
</gene>
<feature type="transmembrane region" description="Helical" evidence="1">
    <location>
        <begin position="92"/>
        <end position="116"/>
    </location>
</feature>
<evidence type="ECO:0000313" key="2">
    <source>
        <dbReference type="EMBL" id="CAH0314889.1"/>
    </source>
</evidence>
<dbReference type="AlphaFoldDB" id="A0A9W4L9Z6"/>
<feature type="transmembrane region" description="Helical" evidence="1">
    <location>
        <begin position="48"/>
        <end position="71"/>
    </location>
</feature>
<accession>A0A9W4L9Z6</accession>
<dbReference type="RefSeq" id="WP_230304206.1">
    <property type="nucleotide sequence ID" value="NZ_CAKKMG010000157.1"/>
</dbReference>
<protein>
    <submittedName>
        <fullName evidence="2">Uncharacterized protein</fullName>
    </submittedName>
</protein>
<name>A0A9W4L9Z6_9BACI</name>
<feature type="transmembrane region" description="Helical" evidence="1">
    <location>
        <begin position="7"/>
        <end position="28"/>
    </location>
</feature>
<reference evidence="2" key="1">
    <citation type="submission" date="2021-11" db="EMBL/GenBank/DDBJ databases">
        <authorList>
            <person name="Bulgarelli D."/>
        </authorList>
    </citation>
    <scope>NUCLEOTIDE SEQUENCE</scope>
    <source>
        <strain evidence="2">Bi133</strain>
    </source>
</reference>